<evidence type="ECO:0000313" key="5">
    <source>
        <dbReference type="RefSeq" id="XP_022286530.1"/>
    </source>
</evidence>
<feature type="compositionally biased region" description="Polar residues" evidence="1">
    <location>
        <begin position="229"/>
        <end position="238"/>
    </location>
</feature>
<keyword evidence="2" id="KW-1133">Transmembrane helix</keyword>
<keyword evidence="2" id="KW-0472">Membrane</keyword>
<dbReference type="Proteomes" id="UP000694844">
    <property type="component" value="Chromosome 1"/>
</dbReference>
<proteinExistence type="predicted"/>
<reference evidence="4" key="1">
    <citation type="submission" date="2024-06" db="UniProtKB">
        <authorList>
            <consortium name="RefSeq"/>
        </authorList>
    </citation>
    <scope>NUCLEOTIDE SEQUENCE [LARGE SCALE GENOMIC DNA]</scope>
</reference>
<sequence>MDTGRNLISFVIFVAVVIIVQCSADEATQRYPCCSARTENSTGCCICSELISNCSSLNAGYSKTLQSKTREQCMFPETTPVYTTTEQSTSSDSETTILPTTPSSEDDQVIICLLECPLGFYESTNETCKPCNELCKNCSETECYECKYGRNSTGDCCPFGTRSKTFGNSTICEEVRAPAVHTLVEDDTSTLYVIIGCVAGGVVVIAILVTVVVCLRCRRGSSSRSGGSQTTRPMSQILNMRKKKDKRQYDPMSGQLPSAKELENINKIPGAYENTATLDHRAIAQEAQQKQDKIGRYTNDPTAKKTIFNKISIKFRTKNKHKGSEKRKTKPQDEAPQMEYEDVDSPTPQDDLPTETYENIATGQQDIPMETYEGVEPSSVDPNMPTEEYTAMDLTTIQVEVQNKPIKSHETEPARKTRTKKKGGKGRGADNPIFTDENPYANLKAGEPATSEVKDDLYENTLVSGGVISNSNAPEEDYENYQGPIHR</sequence>
<evidence type="ECO:0000313" key="4">
    <source>
        <dbReference type="Proteomes" id="UP000694844"/>
    </source>
</evidence>
<name>A0A8B8A5T6_CRAVI</name>
<reference evidence="5" key="2">
    <citation type="submission" date="2025-08" db="UniProtKB">
        <authorList>
            <consortium name="RefSeq"/>
        </authorList>
    </citation>
    <scope>IDENTIFICATION</scope>
    <source>
        <tissue evidence="5">Whole sample</tissue>
    </source>
</reference>
<feature type="region of interest" description="Disordered" evidence="1">
    <location>
        <begin position="220"/>
        <end position="258"/>
    </location>
</feature>
<feature type="compositionally biased region" description="Low complexity" evidence="1">
    <location>
        <begin position="83"/>
        <end position="96"/>
    </location>
</feature>
<evidence type="ECO:0000256" key="2">
    <source>
        <dbReference type="SAM" id="Phobius"/>
    </source>
</evidence>
<keyword evidence="2" id="KW-0812">Transmembrane</keyword>
<gene>
    <name evidence="5" type="primary">LOC111099509</name>
</gene>
<feature type="region of interest" description="Disordered" evidence="1">
    <location>
        <begin position="314"/>
        <end position="351"/>
    </location>
</feature>
<organism evidence="4 5">
    <name type="scientific">Crassostrea virginica</name>
    <name type="common">Eastern oyster</name>
    <dbReference type="NCBI Taxonomy" id="6565"/>
    <lineage>
        <taxon>Eukaryota</taxon>
        <taxon>Metazoa</taxon>
        <taxon>Spiralia</taxon>
        <taxon>Lophotrochozoa</taxon>
        <taxon>Mollusca</taxon>
        <taxon>Bivalvia</taxon>
        <taxon>Autobranchia</taxon>
        <taxon>Pteriomorphia</taxon>
        <taxon>Ostreida</taxon>
        <taxon>Ostreoidea</taxon>
        <taxon>Ostreidae</taxon>
        <taxon>Crassostrea</taxon>
    </lineage>
</organism>
<feature type="compositionally biased region" description="Basic residues" evidence="1">
    <location>
        <begin position="314"/>
        <end position="329"/>
    </location>
</feature>
<dbReference type="GeneID" id="111099509"/>
<feature type="chain" id="PRO_5034858221" evidence="3">
    <location>
        <begin position="25"/>
        <end position="487"/>
    </location>
</feature>
<evidence type="ECO:0000256" key="3">
    <source>
        <dbReference type="SAM" id="SignalP"/>
    </source>
</evidence>
<accession>A0A8B8A5T6</accession>
<feature type="transmembrane region" description="Helical" evidence="2">
    <location>
        <begin position="191"/>
        <end position="215"/>
    </location>
</feature>
<dbReference type="RefSeq" id="XP_022286530.1">
    <property type="nucleotide sequence ID" value="XM_022430822.1"/>
</dbReference>
<protein>
    <submittedName>
        <fullName evidence="5">Uncharacterized protein LOC111099509</fullName>
    </submittedName>
</protein>
<dbReference type="KEGG" id="cvn:111099509"/>
<feature type="compositionally biased region" description="Basic residues" evidence="1">
    <location>
        <begin position="416"/>
        <end position="425"/>
    </location>
</feature>
<dbReference type="OrthoDB" id="6207629at2759"/>
<feature type="region of interest" description="Disordered" evidence="1">
    <location>
        <begin position="83"/>
        <end position="102"/>
    </location>
</feature>
<dbReference type="AlphaFoldDB" id="A0A8B8A5T6"/>
<feature type="region of interest" description="Disordered" evidence="1">
    <location>
        <begin position="402"/>
        <end position="443"/>
    </location>
</feature>
<feature type="signal peptide" evidence="3">
    <location>
        <begin position="1"/>
        <end position="24"/>
    </location>
</feature>
<feature type="region of interest" description="Disordered" evidence="1">
    <location>
        <begin position="465"/>
        <end position="487"/>
    </location>
</feature>
<keyword evidence="4" id="KW-1185">Reference proteome</keyword>
<keyword evidence="3" id="KW-0732">Signal</keyword>
<evidence type="ECO:0000256" key="1">
    <source>
        <dbReference type="SAM" id="MobiDB-lite"/>
    </source>
</evidence>